<protein>
    <submittedName>
        <fullName evidence="1">Uncharacterized protein</fullName>
    </submittedName>
</protein>
<dbReference type="Proteomes" id="UP000218238">
    <property type="component" value="Unassembled WGS sequence"/>
</dbReference>
<organism evidence="1 2">
    <name type="scientific">Brunnivagina elsteri CCALA 953</name>
    <dbReference type="NCBI Taxonomy" id="987040"/>
    <lineage>
        <taxon>Bacteria</taxon>
        <taxon>Bacillati</taxon>
        <taxon>Cyanobacteriota</taxon>
        <taxon>Cyanophyceae</taxon>
        <taxon>Nostocales</taxon>
        <taxon>Calotrichaceae</taxon>
        <taxon>Brunnivagina</taxon>
    </lineage>
</organism>
<comment type="caution">
    <text evidence="1">The sequence shown here is derived from an EMBL/GenBank/DDBJ whole genome shotgun (WGS) entry which is preliminary data.</text>
</comment>
<gene>
    <name evidence="1" type="ORF">CK510_02020</name>
</gene>
<dbReference type="AlphaFoldDB" id="A0A2A2TPI2"/>
<name>A0A2A2TPI2_9CYAN</name>
<dbReference type="EMBL" id="NTFS01000011">
    <property type="protein sequence ID" value="PAX60426.1"/>
    <property type="molecule type" value="Genomic_DNA"/>
</dbReference>
<evidence type="ECO:0000313" key="2">
    <source>
        <dbReference type="Proteomes" id="UP000218238"/>
    </source>
</evidence>
<proteinExistence type="predicted"/>
<accession>A0A2A2TPI2</accession>
<sequence>MNALPKTYLKPKYNLHQTNSSHTNSKTKILNIEECKSVNFGQVALDEQQSAILALMNRQIILLCRSLPASLQDSAVIVIQRYYTGFKISNLLTFFTKFYAPSWSLIHWMQQAKPVLQASELENAFSAQAMAYFVHMLDDRLANGQIPTSHLLLHLRSSAWVKFHYAAIDLTKNIVNSEELVEELIDNYFSGIHEPAEVDSINSYCNLFCKQFSTTLVIPILVAKNTGFDTALVRQAYESFGIAWRLLDDLRSCRDDAFAGELSAIYYLLPVEERQLWLDCQGEDEESNYWQKLQSYLEQQGILRKLISHICTSLKEAQKNADLAGLDGYANQFQQLAMPLREM</sequence>
<evidence type="ECO:0000313" key="1">
    <source>
        <dbReference type="EMBL" id="PAX60426.1"/>
    </source>
</evidence>
<reference evidence="1 2" key="1">
    <citation type="submission" date="2017-08" db="EMBL/GenBank/DDBJ databases">
        <title>Draft genome sequence of filamentous cyanobacterium Calothrix elsteri CCALA 953.</title>
        <authorList>
            <person name="Gagunashvili A.N."/>
            <person name="Elster J."/>
            <person name="Andresson O.S."/>
        </authorList>
    </citation>
    <scope>NUCLEOTIDE SEQUENCE [LARGE SCALE GENOMIC DNA]</scope>
    <source>
        <strain evidence="1 2">CCALA 953</strain>
    </source>
</reference>
<dbReference type="OrthoDB" id="318712at2"/>
<keyword evidence="2" id="KW-1185">Reference proteome</keyword>